<dbReference type="PROSITE" id="PS50188">
    <property type="entry name" value="B302_SPRY"/>
    <property type="match status" value="1"/>
</dbReference>
<feature type="region of interest" description="Disordered" evidence="5">
    <location>
        <begin position="25"/>
        <end position="50"/>
    </location>
</feature>
<feature type="compositionally biased region" description="Polar residues" evidence="5">
    <location>
        <begin position="25"/>
        <end position="34"/>
    </location>
</feature>
<evidence type="ECO:0000259" key="7">
    <source>
        <dbReference type="PROSITE" id="PS50188"/>
    </source>
</evidence>
<dbReference type="InterPro" id="IPR051051">
    <property type="entry name" value="E3_ubiq-ligase_TRIM/RNF"/>
</dbReference>
<dbReference type="GO" id="GO:0008270">
    <property type="term" value="F:zinc ion binding"/>
    <property type="evidence" value="ECO:0007669"/>
    <property type="project" value="UniProtKB-KW"/>
</dbReference>
<feature type="domain" description="B30.2/SPRY" evidence="7">
    <location>
        <begin position="309"/>
        <end position="501"/>
    </location>
</feature>
<dbReference type="InterPro" id="IPR058030">
    <property type="entry name" value="TRIM8/14/16/25/29/45/65_CC"/>
</dbReference>
<dbReference type="InterPro" id="IPR000315">
    <property type="entry name" value="Znf_B-box"/>
</dbReference>
<dbReference type="GO" id="GO:0005737">
    <property type="term" value="C:cytoplasm"/>
    <property type="evidence" value="ECO:0007669"/>
    <property type="project" value="UniProtKB-ARBA"/>
</dbReference>
<dbReference type="PRINTS" id="PR01407">
    <property type="entry name" value="BUTYPHLNCDUF"/>
</dbReference>
<dbReference type="InterPro" id="IPR006574">
    <property type="entry name" value="PRY"/>
</dbReference>
<dbReference type="SMART" id="SM00589">
    <property type="entry name" value="PRY"/>
    <property type="match status" value="1"/>
</dbReference>
<evidence type="ECO:0000256" key="2">
    <source>
        <dbReference type="ARBA" id="ARBA00022771"/>
    </source>
</evidence>
<dbReference type="InterPro" id="IPR003879">
    <property type="entry name" value="Butyrophylin_SPRY"/>
</dbReference>
<evidence type="ECO:0000259" key="6">
    <source>
        <dbReference type="PROSITE" id="PS50119"/>
    </source>
</evidence>
<dbReference type="OrthoDB" id="9903688at2759"/>
<dbReference type="CDD" id="cd16040">
    <property type="entry name" value="SPRY_PRY_SNTX"/>
    <property type="match status" value="1"/>
</dbReference>
<sequence length="512" mass="58464">MEREPRPPVCSGCLRDPQINFCPQCEQTSTSGTDPDQAESLERADPDQSVASVVERLERTDLQTDEGADVECDACAVRQVKVMKSCLGRLASRCDAHLETHADLRTRETQTCSRHDRPLEEYCRFDQMRVCFLCILDEHKGHDAVSVASGRAEKRTQLEETVKKVTDREAELNDVKKAADILMNLSEATEEAGERIFTELTDFIQSSHTEAMTLIQNHMRAEMNRIHRHVDGLEEKISELKSEHSEPRRLSDTEHHVSYLQRDDFSSRTINPQFSFGEVIKSLSSLTQQIRDIWTLEIRRISSAVKRDQILLPSEPKTREDFLQFLVPLSLDPNTAHRNLSLTDQNRTVVCSTESQPYPEHPERFQWWAQVLTSEGLTGRCYWEVIWTGLYGVDVAVAYKDIKRTGDRDDSGFGYNRYSWSLDCSEFRCALVHDNTETAMTGAVSHRIGVYLDHRAGLLSFYSITDTMTLLHRVHNHFTQPLYPGFGLFQGSSLILSGPEFIAMPQKSQMKK</sequence>
<dbReference type="Proteomes" id="UP001059041">
    <property type="component" value="Linkage Group LG21"/>
</dbReference>
<dbReference type="PROSITE" id="PS50119">
    <property type="entry name" value="ZF_BBOX"/>
    <property type="match status" value="1"/>
</dbReference>
<comment type="caution">
    <text evidence="8">The sequence shown here is derived from an EMBL/GenBank/DDBJ whole genome shotgun (WGS) entry which is preliminary data.</text>
</comment>
<dbReference type="SMART" id="SM00336">
    <property type="entry name" value="BBOX"/>
    <property type="match status" value="1"/>
</dbReference>
<dbReference type="Pfam" id="PF00622">
    <property type="entry name" value="SPRY"/>
    <property type="match status" value="1"/>
</dbReference>
<dbReference type="Gene3D" id="2.60.120.920">
    <property type="match status" value="1"/>
</dbReference>
<dbReference type="InterPro" id="IPR003877">
    <property type="entry name" value="SPRY_dom"/>
</dbReference>
<evidence type="ECO:0000313" key="9">
    <source>
        <dbReference type="Proteomes" id="UP001059041"/>
    </source>
</evidence>
<dbReference type="CDD" id="cd19769">
    <property type="entry name" value="Bbox2_TRIM16-like"/>
    <property type="match status" value="1"/>
</dbReference>
<dbReference type="EMBL" id="JAFHDT010000021">
    <property type="protein sequence ID" value="KAI7793965.1"/>
    <property type="molecule type" value="Genomic_DNA"/>
</dbReference>
<evidence type="ECO:0000256" key="4">
    <source>
        <dbReference type="PROSITE-ProRule" id="PRU00024"/>
    </source>
</evidence>
<organism evidence="8 9">
    <name type="scientific">Triplophysa rosa</name>
    <name type="common">Cave loach</name>
    <dbReference type="NCBI Taxonomy" id="992332"/>
    <lineage>
        <taxon>Eukaryota</taxon>
        <taxon>Metazoa</taxon>
        <taxon>Chordata</taxon>
        <taxon>Craniata</taxon>
        <taxon>Vertebrata</taxon>
        <taxon>Euteleostomi</taxon>
        <taxon>Actinopterygii</taxon>
        <taxon>Neopterygii</taxon>
        <taxon>Teleostei</taxon>
        <taxon>Ostariophysi</taxon>
        <taxon>Cypriniformes</taxon>
        <taxon>Nemacheilidae</taxon>
        <taxon>Triplophysa</taxon>
    </lineage>
</organism>
<dbReference type="SUPFAM" id="SSF49899">
    <property type="entry name" value="Concanavalin A-like lectins/glucanases"/>
    <property type="match status" value="1"/>
</dbReference>
<dbReference type="InterPro" id="IPR043136">
    <property type="entry name" value="B30.2/SPRY_sf"/>
</dbReference>
<evidence type="ECO:0000256" key="1">
    <source>
        <dbReference type="ARBA" id="ARBA00022723"/>
    </source>
</evidence>
<dbReference type="Pfam" id="PF25600">
    <property type="entry name" value="TRIM_CC"/>
    <property type="match status" value="1"/>
</dbReference>
<evidence type="ECO:0000256" key="3">
    <source>
        <dbReference type="ARBA" id="ARBA00022833"/>
    </source>
</evidence>
<dbReference type="Pfam" id="PF13765">
    <property type="entry name" value="PRY"/>
    <property type="match status" value="1"/>
</dbReference>
<dbReference type="InterPro" id="IPR001870">
    <property type="entry name" value="B30.2/SPRY"/>
</dbReference>
<evidence type="ECO:0000256" key="5">
    <source>
        <dbReference type="SAM" id="MobiDB-lite"/>
    </source>
</evidence>
<keyword evidence="3" id="KW-0862">Zinc</keyword>
<protein>
    <submittedName>
        <fullName evidence="8">Tripartite motif-containing protein 16-like</fullName>
    </submittedName>
</protein>
<evidence type="ECO:0000313" key="8">
    <source>
        <dbReference type="EMBL" id="KAI7793965.1"/>
    </source>
</evidence>
<gene>
    <name evidence="8" type="ORF">IRJ41_012612</name>
</gene>
<dbReference type="SMART" id="SM00449">
    <property type="entry name" value="SPRY"/>
    <property type="match status" value="1"/>
</dbReference>
<dbReference type="AlphaFoldDB" id="A0A9W7WCA8"/>
<dbReference type="Gene3D" id="3.30.160.60">
    <property type="entry name" value="Classic Zinc Finger"/>
    <property type="match status" value="1"/>
</dbReference>
<feature type="domain" description="B box-type" evidence="6">
    <location>
        <begin position="107"/>
        <end position="147"/>
    </location>
</feature>
<dbReference type="PANTHER" id="PTHR25465:SF5">
    <property type="entry name" value="E3 UBIQUITIN_ISG15 LIGASE TRIM25-RELATED"/>
    <property type="match status" value="1"/>
</dbReference>
<name>A0A9W7WCA8_TRIRA</name>
<keyword evidence="1" id="KW-0479">Metal-binding</keyword>
<keyword evidence="9" id="KW-1185">Reference proteome</keyword>
<dbReference type="PANTHER" id="PTHR25465">
    <property type="entry name" value="B-BOX DOMAIN CONTAINING"/>
    <property type="match status" value="1"/>
</dbReference>
<reference evidence="8" key="1">
    <citation type="submission" date="2021-02" db="EMBL/GenBank/DDBJ databases">
        <title>Comparative genomics reveals that relaxation of natural selection precedes convergent phenotypic evolution of cavefish.</title>
        <authorList>
            <person name="Peng Z."/>
        </authorList>
    </citation>
    <scope>NUCLEOTIDE SEQUENCE</scope>
    <source>
        <tissue evidence="8">Muscle</tissue>
    </source>
</reference>
<proteinExistence type="predicted"/>
<accession>A0A9W7WCA8</accession>
<keyword evidence="2 4" id="KW-0863">Zinc-finger</keyword>
<dbReference type="SUPFAM" id="SSF57845">
    <property type="entry name" value="B-box zinc-binding domain"/>
    <property type="match status" value="1"/>
</dbReference>
<dbReference type="InterPro" id="IPR013320">
    <property type="entry name" value="ConA-like_dom_sf"/>
</dbReference>
<dbReference type="Pfam" id="PF00643">
    <property type="entry name" value="zf-B_box"/>
    <property type="match status" value="1"/>
</dbReference>